<evidence type="ECO:0000313" key="1">
    <source>
        <dbReference type="EMBL" id="PMD65673.1"/>
    </source>
</evidence>
<dbReference type="GeneID" id="36581248"/>
<accession>A0A2J6TRM6</accession>
<organism evidence="1 2">
    <name type="scientific">Hyaloscypha bicolor E</name>
    <dbReference type="NCBI Taxonomy" id="1095630"/>
    <lineage>
        <taxon>Eukaryota</taxon>
        <taxon>Fungi</taxon>
        <taxon>Dikarya</taxon>
        <taxon>Ascomycota</taxon>
        <taxon>Pezizomycotina</taxon>
        <taxon>Leotiomycetes</taxon>
        <taxon>Helotiales</taxon>
        <taxon>Hyaloscyphaceae</taxon>
        <taxon>Hyaloscypha</taxon>
        <taxon>Hyaloscypha bicolor</taxon>
    </lineage>
</organism>
<name>A0A2J6TRM6_9HELO</name>
<protein>
    <submittedName>
        <fullName evidence="1">Uncharacterized protein</fullName>
    </submittedName>
</protein>
<evidence type="ECO:0000313" key="2">
    <source>
        <dbReference type="Proteomes" id="UP000235371"/>
    </source>
</evidence>
<dbReference type="AlphaFoldDB" id="A0A2J6TRM6"/>
<dbReference type="InParanoid" id="A0A2J6TRM6"/>
<proteinExistence type="predicted"/>
<dbReference type="Pfam" id="PF26639">
    <property type="entry name" value="Het-6_barrel"/>
    <property type="match status" value="1"/>
</dbReference>
<reference evidence="1 2" key="1">
    <citation type="submission" date="2016-04" db="EMBL/GenBank/DDBJ databases">
        <title>A degradative enzymes factory behind the ericoid mycorrhizal symbiosis.</title>
        <authorList>
            <consortium name="DOE Joint Genome Institute"/>
            <person name="Martino E."/>
            <person name="Morin E."/>
            <person name="Grelet G."/>
            <person name="Kuo A."/>
            <person name="Kohler A."/>
            <person name="Daghino S."/>
            <person name="Barry K."/>
            <person name="Choi C."/>
            <person name="Cichocki N."/>
            <person name="Clum A."/>
            <person name="Copeland A."/>
            <person name="Hainaut M."/>
            <person name="Haridas S."/>
            <person name="Labutti K."/>
            <person name="Lindquist E."/>
            <person name="Lipzen A."/>
            <person name="Khouja H.-R."/>
            <person name="Murat C."/>
            <person name="Ohm R."/>
            <person name="Olson A."/>
            <person name="Spatafora J."/>
            <person name="Veneault-Fourrey C."/>
            <person name="Henrissat B."/>
            <person name="Grigoriev I."/>
            <person name="Martin F."/>
            <person name="Perotto S."/>
        </authorList>
    </citation>
    <scope>NUCLEOTIDE SEQUENCE [LARGE SCALE GENOMIC DNA]</scope>
    <source>
        <strain evidence="1 2">E</strain>
    </source>
</reference>
<dbReference type="EMBL" id="KZ613746">
    <property type="protein sequence ID" value="PMD65673.1"/>
    <property type="molecule type" value="Genomic_DNA"/>
</dbReference>
<feature type="non-terminal residue" evidence="1">
    <location>
        <position position="1"/>
    </location>
</feature>
<keyword evidence="2" id="KW-1185">Reference proteome</keyword>
<dbReference type="Proteomes" id="UP000235371">
    <property type="component" value="Unassembled WGS sequence"/>
</dbReference>
<sequence>RQLVLTDRGYFGVVPKHVEVGVTVCCFLGAGVPYVLRHVGDCCKGTEKSFKLIGESYVYGLMQGEAFESIDKSTIREDI</sequence>
<dbReference type="OrthoDB" id="2157530at2759"/>
<dbReference type="RefSeq" id="XP_024742577.1">
    <property type="nucleotide sequence ID" value="XM_024873168.1"/>
</dbReference>
<feature type="non-terminal residue" evidence="1">
    <location>
        <position position="79"/>
    </location>
</feature>
<gene>
    <name evidence="1" type="ORF">K444DRAFT_488577</name>
</gene>